<sequence>MSLAAEARVPSPAPAALPPQLKIATYNVENYGSLNRRTPHGFRANYPKSEAAKRALRQTIREIDADILVLQEMGPVEYLLELQRDLKAEGSDYPYSVLMRGPDAARHIAALSRIPFARVHEHSPLRFEYQDGVEDVKRGLLELHFATPAGPLTLWALHLKSRYTTNKADPESAIRRAAEAMRIREFILQRIADTQADLYLILGDFNDTKVSPPLRYLMQRSELKFSHLLPSSDSRGEHWTYHNTRDDSYSRVDHILASSAVLPFVKNGSAEIADGPQVRSASDHRPIFVTLDFSAFPQSPNWEVPRSLED</sequence>
<reference evidence="2 3" key="1">
    <citation type="submission" date="2016-02" db="EMBL/GenBank/DDBJ databases">
        <authorList>
            <person name="Wen L."/>
            <person name="He K."/>
            <person name="Yang H."/>
        </authorList>
    </citation>
    <scope>NUCLEOTIDE SEQUENCE [LARGE SCALE GENOMIC DNA]</scope>
    <source>
        <strain evidence="2 3">CV41</strain>
    </source>
</reference>
<organism evidence="2 3">
    <name type="scientific">Cephaloticoccus capnophilus</name>
    <dbReference type="NCBI Taxonomy" id="1548208"/>
    <lineage>
        <taxon>Bacteria</taxon>
        <taxon>Pseudomonadati</taxon>
        <taxon>Verrucomicrobiota</taxon>
        <taxon>Opitutia</taxon>
        <taxon>Opitutales</taxon>
        <taxon>Opitutaceae</taxon>
        <taxon>Cephaloticoccus</taxon>
    </lineage>
</organism>
<dbReference type="PANTHER" id="PTHR42834">
    <property type="entry name" value="ENDONUCLEASE/EXONUCLEASE/PHOSPHATASE FAMILY PROTEIN (AFU_ORTHOLOGUE AFUA_3G09210)"/>
    <property type="match status" value="1"/>
</dbReference>
<gene>
    <name evidence="2" type="ORF">AXK12_03855</name>
</gene>
<dbReference type="Pfam" id="PF03372">
    <property type="entry name" value="Exo_endo_phos"/>
    <property type="match status" value="1"/>
</dbReference>
<dbReference type="SUPFAM" id="SSF56219">
    <property type="entry name" value="DNase I-like"/>
    <property type="match status" value="1"/>
</dbReference>
<dbReference type="EMBL" id="LSZP01000029">
    <property type="protein sequence ID" value="KXU36198.1"/>
    <property type="molecule type" value="Genomic_DNA"/>
</dbReference>
<dbReference type="Gene3D" id="3.60.10.10">
    <property type="entry name" value="Endonuclease/exonuclease/phosphatase"/>
    <property type="match status" value="1"/>
</dbReference>
<dbReference type="STRING" id="1548208.AXK12_03855"/>
<proteinExistence type="predicted"/>
<evidence type="ECO:0000259" key="1">
    <source>
        <dbReference type="Pfam" id="PF03372"/>
    </source>
</evidence>
<dbReference type="InterPro" id="IPR036691">
    <property type="entry name" value="Endo/exonu/phosph_ase_sf"/>
</dbReference>
<dbReference type="GO" id="GO:0003824">
    <property type="term" value="F:catalytic activity"/>
    <property type="evidence" value="ECO:0007669"/>
    <property type="project" value="InterPro"/>
</dbReference>
<dbReference type="InterPro" id="IPR005135">
    <property type="entry name" value="Endo/exonuclease/phosphatase"/>
</dbReference>
<feature type="domain" description="Endonuclease/exonuclease/phosphatase" evidence="1">
    <location>
        <begin position="24"/>
        <end position="284"/>
    </location>
</feature>
<dbReference type="PANTHER" id="PTHR42834:SF1">
    <property type="entry name" value="ENDONUCLEASE_EXONUCLEASE_PHOSPHATASE FAMILY PROTEIN (AFU_ORTHOLOGUE AFUA_3G09210)"/>
    <property type="match status" value="1"/>
</dbReference>
<accession>A0A139SNR4</accession>
<evidence type="ECO:0000313" key="2">
    <source>
        <dbReference type="EMBL" id="KXU36198.1"/>
    </source>
</evidence>
<dbReference type="Proteomes" id="UP000071392">
    <property type="component" value="Unassembled WGS sequence"/>
</dbReference>
<comment type="caution">
    <text evidence="2">The sequence shown here is derived from an EMBL/GenBank/DDBJ whole genome shotgun (WGS) entry which is preliminary data.</text>
</comment>
<keyword evidence="3" id="KW-1185">Reference proteome</keyword>
<protein>
    <recommendedName>
        <fullName evidence="1">Endonuclease/exonuclease/phosphatase domain-containing protein</fullName>
    </recommendedName>
</protein>
<name>A0A139SNR4_9BACT</name>
<dbReference type="AlphaFoldDB" id="A0A139SNR4"/>
<evidence type="ECO:0000313" key="3">
    <source>
        <dbReference type="Proteomes" id="UP000071392"/>
    </source>
</evidence>